<feature type="transmembrane region" description="Helical" evidence="11">
    <location>
        <begin position="553"/>
        <end position="575"/>
    </location>
</feature>
<evidence type="ECO:0000256" key="5">
    <source>
        <dbReference type="ARBA" id="ARBA00022840"/>
    </source>
</evidence>
<evidence type="ECO:0000256" key="9">
    <source>
        <dbReference type="ARBA" id="ARBA00068969"/>
    </source>
</evidence>
<protein>
    <recommendedName>
        <fullName evidence="9">ABC transporter G family member 5</fullName>
    </recommendedName>
    <alternativeName>
        <fullName evidence="10">White-brown complex homolog protein 5</fullName>
    </alternativeName>
</protein>
<dbReference type="Pfam" id="PF00005">
    <property type="entry name" value="ABC_tran"/>
    <property type="match status" value="1"/>
</dbReference>
<keyword evidence="5" id="KW-0067">ATP-binding</keyword>
<dbReference type="GO" id="GO:0005524">
    <property type="term" value="F:ATP binding"/>
    <property type="evidence" value="ECO:0007669"/>
    <property type="project" value="UniProtKB-KW"/>
</dbReference>
<feature type="transmembrane region" description="Helical" evidence="11">
    <location>
        <begin position="490"/>
        <end position="519"/>
    </location>
</feature>
<organism evidence="13 14">
    <name type="scientific">Zingiber officinale</name>
    <name type="common">Ginger</name>
    <name type="synonym">Amomum zingiber</name>
    <dbReference type="NCBI Taxonomy" id="94328"/>
    <lineage>
        <taxon>Eukaryota</taxon>
        <taxon>Viridiplantae</taxon>
        <taxon>Streptophyta</taxon>
        <taxon>Embryophyta</taxon>
        <taxon>Tracheophyta</taxon>
        <taxon>Spermatophyta</taxon>
        <taxon>Magnoliopsida</taxon>
        <taxon>Liliopsida</taxon>
        <taxon>Zingiberales</taxon>
        <taxon>Zingiberaceae</taxon>
        <taxon>Zingiber</taxon>
    </lineage>
</organism>
<feature type="transmembrane region" description="Helical" evidence="11">
    <location>
        <begin position="525"/>
        <end position="546"/>
    </location>
</feature>
<keyword evidence="14" id="KW-1185">Reference proteome</keyword>
<dbReference type="PROSITE" id="PS00211">
    <property type="entry name" value="ABC_TRANSPORTER_1"/>
    <property type="match status" value="1"/>
</dbReference>
<dbReference type="InterPro" id="IPR003439">
    <property type="entry name" value="ABC_transporter-like_ATP-bd"/>
</dbReference>
<dbReference type="PANTHER" id="PTHR48041:SF11">
    <property type="entry name" value="ABC TRANSPORTER G FAMILY MEMBER 16"/>
    <property type="match status" value="1"/>
</dbReference>
<evidence type="ECO:0000256" key="7">
    <source>
        <dbReference type="ARBA" id="ARBA00023136"/>
    </source>
</evidence>
<keyword evidence="6 11" id="KW-1133">Transmembrane helix</keyword>
<sequence length="702" mass="77682">MAAGSRDRNGNRHVVACDDFSPSFRVEVNLSLFVSGNPPFQFVLAFRDLSYAVPQSGRVSCHRIAAADPEQPLPEKRMLLDSITGEVRTGEVFAVLGASGSGKSTFIDALANRIERTSLGGSITLNGEASDGQLLRVISAYVMQDDLLFPMLTVEETLLFAAELRLPRSVTATKKRERVQALIDQLGLRSAAKTIVGDEGHRGVSGGERRRVSIGTDIIHDPVILFLDEPTSGLDSTSAFMVVKVLQKIARSGSIVVMSVHQPSYRILTLLDRLLLLCRGQTVYSGPPQDLSAFFQQFGRPIPEGQNPTEFALDLVRELQGNEADGAAALVEFNRRWQTRVPTTADEDPLMSLREAMNSSIERGRLFGSTRITVDDGDITPLISSLHKFANPPWKEVLVLSKRAFTNMKRMPEIFAFRLATVIVSAFVLGTIFWRLGNTPRDVTERLGFFAIGITTVVFTCADALPVFIQERYIFMRETAYNTYRRYSYVLCNAIVSFPSQIVLSAAFASLTFFTVGLAGGAEGLLFFFLIVLASFWAGSGFVTFLSGIVSSVVLGYSMAAAILSYFLLFSGFFITRDRIPDYWVWFHYLSVMKYAYEAALLNEFGGNSDKCFSKGVQIFEGTSIGSLPMEAQLRVLGAIGNTLQMNLSSESCIVRGPDVLKQQKVNQLNKWECLVVTFAWGFVFRILFYISLLLGSKNKRR</sequence>
<evidence type="ECO:0000256" key="2">
    <source>
        <dbReference type="ARBA" id="ARBA00022448"/>
    </source>
</evidence>
<dbReference type="GO" id="GO:0016020">
    <property type="term" value="C:membrane"/>
    <property type="evidence" value="ECO:0007669"/>
    <property type="project" value="UniProtKB-SubCell"/>
</dbReference>
<evidence type="ECO:0000259" key="12">
    <source>
        <dbReference type="PROSITE" id="PS50893"/>
    </source>
</evidence>
<evidence type="ECO:0000256" key="10">
    <source>
        <dbReference type="ARBA" id="ARBA00076780"/>
    </source>
</evidence>
<evidence type="ECO:0000256" key="3">
    <source>
        <dbReference type="ARBA" id="ARBA00022692"/>
    </source>
</evidence>
<gene>
    <name evidence="13" type="ORF">ZIOFF_069286</name>
</gene>
<feature type="domain" description="ABC transporter" evidence="12">
    <location>
        <begin position="44"/>
        <end position="304"/>
    </location>
</feature>
<evidence type="ECO:0000313" key="14">
    <source>
        <dbReference type="Proteomes" id="UP000734854"/>
    </source>
</evidence>
<dbReference type="OrthoDB" id="66620at2759"/>
<feature type="transmembrane region" description="Helical" evidence="11">
    <location>
        <begin position="448"/>
        <end position="469"/>
    </location>
</feature>
<dbReference type="EMBL" id="JACMSC010000020">
    <property type="protein sequence ID" value="KAG6471839.1"/>
    <property type="molecule type" value="Genomic_DNA"/>
</dbReference>
<evidence type="ECO:0000256" key="8">
    <source>
        <dbReference type="ARBA" id="ARBA00057315"/>
    </source>
</evidence>
<dbReference type="Pfam" id="PF01061">
    <property type="entry name" value="ABC2_membrane"/>
    <property type="match status" value="1"/>
</dbReference>
<dbReference type="GO" id="GO:0140359">
    <property type="term" value="F:ABC-type transporter activity"/>
    <property type="evidence" value="ECO:0007669"/>
    <property type="project" value="InterPro"/>
</dbReference>
<dbReference type="InterPro" id="IPR017871">
    <property type="entry name" value="ABC_transporter-like_CS"/>
</dbReference>
<dbReference type="PANTHER" id="PTHR48041">
    <property type="entry name" value="ABC TRANSPORTER G FAMILY MEMBER 28"/>
    <property type="match status" value="1"/>
</dbReference>
<evidence type="ECO:0000256" key="6">
    <source>
        <dbReference type="ARBA" id="ARBA00022989"/>
    </source>
</evidence>
<reference evidence="13 14" key="1">
    <citation type="submission" date="2020-08" db="EMBL/GenBank/DDBJ databases">
        <title>Plant Genome Project.</title>
        <authorList>
            <person name="Zhang R.-G."/>
        </authorList>
    </citation>
    <scope>NUCLEOTIDE SEQUENCE [LARGE SCALE GENOMIC DNA]</scope>
    <source>
        <tissue evidence="13">Rhizome</tissue>
    </source>
</reference>
<dbReference type="InterPro" id="IPR013525">
    <property type="entry name" value="ABC2_TM"/>
</dbReference>
<comment type="caution">
    <text evidence="13">The sequence shown here is derived from an EMBL/GenBank/DDBJ whole genome shotgun (WGS) entry which is preliminary data.</text>
</comment>
<dbReference type="FunFam" id="3.40.50.300:FF:000530">
    <property type="entry name" value="ABC transporter G family member 6"/>
    <property type="match status" value="1"/>
</dbReference>
<comment type="subcellular location">
    <subcellularLocation>
        <location evidence="1">Membrane</location>
        <topology evidence="1">Multi-pass membrane protein</topology>
    </subcellularLocation>
</comment>
<comment type="function">
    <text evidence="8">Essential transporter for growth and development under abiotic stress. Mediates shoot branching by promoting the outgrowth of lateral shoots. Required for salt tolerance via Na/K homeostasis, at least partly by regulating SKC1/OsHKT1;5. Necessary for hypodermal suberization of roots, which contributes to formation of the apoplastic barrier.</text>
</comment>
<keyword evidence="4" id="KW-0547">Nucleotide-binding</keyword>
<keyword evidence="7 11" id="KW-0472">Membrane</keyword>
<evidence type="ECO:0000256" key="1">
    <source>
        <dbReference type="ARBA" id="ARBA00004141"/>
    </source>
</evidence>
<proteinExistence type="predicted"/>
<dbReference type="SMART" id="SM00382">
    <property type="entry name" value="AAA"/>
    <property type="match status" value="1"/>
</dbReference>
<dbReference type="InterPro" id="IPR050352">
    <property type="entry name" value="ABCG_transporters"/>
</dbReference>
<accession>A0A8J5CAZ0</accession>
<evidence type="ECO:0000313" key="13">
    <source>
        <dbReference type="EMBL" id="KAG6471839.1"/>
    </source>
</evidence>
<keyword evidence="2" id="KW-0813">Transport</keyword>
<dbReference type="InterPro" id="IPR043926">
    <property type="entry name" value="ABCG_dom"/>
</dbReference>
<name>A0A8J5CAZ0_ZINOF</name>
<dbReference type="PROSITE" id="PS50893">
    <property type="entry name" value="ABC_TRANSPORTER_2"/>
    <property type="match status" value="1"/>
</dbReference>
<evidence type="ECO:0000256" key="4">
    <source>
        <dbReference type="ARBA" id="ARBA00022741"/>
    </source>
</evidence>
<dbReference type="Pfam" id="PF19055">
    <property type="entry name" value="ABC2_membrane_7"/>
    <property type="match status" value="1"/>
</dbReference>
<dbReference type="InterPro" id="IPR003593">
    <property type="entry name" value="AAA+_ATPase"/>
</dbReference>
<feature type="transmembrane region" description="Helical" evidence="11">
    <location>
        <begin position="675"/>
        <end position="696"/>
    </location>
</feature>
<dbReference type="GO" id="GO:0016887">
    <property type="term" value="F:ATP hydrolysis activity"/>
    <property type="evidence" value="ECO:0007669"/>
    <property type="project" value="InterPro"/>
</dbReference>
<dbReference type="AlphaFoldDB" id="A0A8J5CAZ0"/>
<feature type="transmembrane region" description="Helical" evidence="11">
    <location>
        <begin position="415"/>
        <end position="436"/>
    </location>
</feature>
<evidence type="ECO:0000256" key="11">
    <source>
        <dbReference type="SAM" id="Phobius"/>
    </source>
</evidence>
<dbReference type="Proteomes" id="UP000734854">
    <property type="component" value="Unassembled WGS sequence"/>
</dbReference>
<keyword evidence="3 11" id="KW-0812">Transmembrane</keyword>